<comment type="caution">
    <text evidence="1">The sequence shown here is derived from an EMBL/GenBank/DDBJ whole genome shotgun (WGS) entry which is preliminary data.</text>
</comment>
<evidence type="ECO:0000313" key="2">
    <source>
        <dbReference type="Proteomes" id="UP000324758"/>
    </source>
</evidence>
<proteinExistence type="predicted"/>
<name>A0A5D3K4W5_9BRAD</name>
<protein>
    <submittedName>
        <fullName evidence="1">Uncharacterized protein</fullName>
    </submittedName>
</protein>
<organism evidence="1 2">
    <name type="scientific">Bradyrhizobium rifense</name>
    <dbReference type="NCBI Taxonomy" id="515499"/>
    <lineage>
        <taxon>Bacteria</taxon>
        <taxon>Pseudomonadati</taxon>
        <taxon>Pseudomonadota</taxon>
        <taxon>Alphaproteobacteria</taxon>
        <taxon>Hyphomicrobiales</taxon>
        <taxon>Nitrobacteraceae</taxon>
        <taxon>Bradyrhizobium</taxon>
    </lineage>
</organism>
<keyword evidence="2" id="KW-1185">Reference proteome</keyword>
<sequence>MDTAGRLRAMAVLCRQTAARHPDRSWKLLAEAEYWEHLANDAALDHFDNCSVCPPLHGGRSITQPAAAPAE</sequence>
<reference evidence="1 2" key="1">
    <citation type="submission" date="2019-08" db="EMBL/GenBank/DDBJ databases">
        <title>Bradyrhizobium hipponensis sp. nov., a rhizobium isolated from a Lupinus angustifolius root nodule in Tunisia.</title>
        <authorList>
            <person name="Off K."/>
            <person name="Rejili M."/>
            <person name="Mars M."/>
            <person name="Brachmann A."/>
            <person name="Marin M."/>
        </authorList>
    </citation>
    <scope>NUCLEOTIDE SEQUENCE [LARGE SCALE GENOMIC DNA]</scope>
    <source>
        <strain evidence="1 2">CTAW71</strain>
    </source>
</reference>
<accession>A0A5D3K4W5</accession>
<gene>
    <name evidence="1" type="ORF">FXB40_31425</name>
</gene>
<evidence type="ECO:0000313" key="1">
    <source>
        <dbReference type="EMBL" id="TYL90612.1"/>
    </source>
</evidence>
<dbReference type="OrthoDB" id="8249541at2"/>
<dbReference type="Proteomes" id="UP000324758">
    <property type="component" value="Unassembled WGS sequence"/>
</dbReference>
<dbReference type="AlphaFoldDB" id="A0A5D3K4W5"/>
<dbReference type="EMBL" id="VSSS01000051">
    <property type="protein sequence ID" value="TYL90612.1"/>
    <property type="molecule type" value="Genomic_DNA"/>
</dbReference>